<comment type="similarity">
    <text evidence="13">Belongs to the ABC1 family. UbiB subfamily.</text>
</comment>
<keyword evidence="5 13" id="KW-0808">Transferase</keyword>
<keyword evidence="3 13" id="KW-1003">Cell membrane</keyword>
<evidence type="ECO:0000256" key="12">
    <source>
        <dbReference type="ARBA" id="ARBA00023136"/>
    </source>
</evidence>
<evidence type="ECO:0000256" key="3">
    <source>
        <dbReference type="ARBA" id="ARBA00022475"/>
    </source>
</evidence>
<dbReference type="NCBIfam" id="TIGR01982">
    <property type="entry name" value="UbiB"/>
    <property type="match status" value="1"/>
</dbReference>
<feature type="domain" description="ABC1 atypical kinase-like" evidence="14">
    <location>
        <begin position="89"/>
        <end position="338"/>
    </location>
</feature>
<evidence type="ECO:0000256" key="13">
    <source>
        <dbReference type="HAMAP-Rule" id="MF_00414"/>
    </source>
</evidence>
<protein>
    <recommendedName>
        <fullName evidence="13">Probable protein kinase UbiB</fullName>
        <ecNumber evidence="13">2.7.-.-</ecNumber>
    </recommendedName>
    <alternativeName>
        <fullName evidence="13">Ubiquinone biosynthesis protein UbiB</fullName>
    </alternativeName>
</protein>
<keyword evidence="10 13" id="KW-0067">ATP-binding</keyword>
<feature type="binding site" evidence="13">
    <location>
        <begin position="125"/>
        <end position="133"/>
    </location>
    <ligand>
        <name>ATP</name>
        <dbReference type="ChEBI" id="CHEBI:30616"/>
    </ligand>
</feature>
<evidence type="ECO:0000256" key="4">
    <source>
        <dbReference type="ARBA" id="ARBA00022519"/>
    </source>
</evidence>
<evidence type="ECO:0000256" key="8">
    <source>
        <dbReference type="ARBA" id="ARBA00022741"/>
    </source>
</evidence>
<keyword evidence="9 13" id="KW-0418">Kinase</keyword>
<name>A0ABT8TEU6_9GAMM</name>
<dbReference type="InterPro" id="IPR010232">
    <property type="entry name" value="UbiB"/>
</dbReference>
<dbReference type="SUPFAM" id="SSF56112">
    <property type="entry name" value="Protein kinase-like (PK-like)"/>
    <property type="match status" value="1"/>
</dbReference>
<evidence type="ECO:0000256" key="11">
    <source>
        <dbReference type="ARBA" id="ARBA00022989"/>
    </source>
</evidence>
<dbReference type="EMBL" id="JAULRT010000032">
    <property type="protein sequence ID" value="MDO3380847.1"/>
    <property type="molecule type" value="Genomic_DNA"/>
</dbReference>
<dbReference type="InterPro" id="IPR004147">
    <property type="entry name" value="ABC1_dom"/>
</dbReference>
<proteinExistence type="inferred from homology"/>
<dbReference type="EC" id="2.7.-.-" evidence="13"/>
<dbReference type="PANTHER" id="PTHR10566:SF113">
    <property type="entry name" value="PROTEIN ACTIVITY OF BC1 COMPLEX KINASE 7, CHLOROPLASTIC"/>
    <property type="match status" value="1"/>
</dbReference>
<keyword evidence="7 13" id="KW-0812">Transmembrane</keyword>
<evidence type="ECO:0000259" key="14">
    <source>
        <dbReference type="Pfam" id="PF03109"/>
    </source>
</evidence>
<comment type="caution">
    <text evidence="15">The sequence shown here is derived from an EMBL/GenBank/DDBJ whole genome shotgun (WGS) entry which is preliminary data.</text>
</comment>
<feature type="active site" description="Proton acceptor" evidence="13">
    <location>
        <position position="282"/>
    </location>
</feature>
<evidence type="ECO:0000256" key="6">
    <source>
        <dbReference type="ARBA" id="ARBA00022688"/>
    </source>
</evidence>
<keyword evidence="12 13" id="KW-0472">Membrane</keyword>
<keyword evidence="8 13" id="KW-0547">Nucleotide-binding</keyword>
<organism evidence="15 16">
    <name type="scientific">Gilvimarinus algae</name>
    <dbReference type="NCBI Taxonomy" id="3058037"/>
    <lineage>
        <taxon>Bacteria</taxon>
        <taxon>Pseudomonadati</taxon>
        <taxon>Pseudomonadota</taxon>
        <taxon>Gammaproteobacteria</taxon>
        <taxon>Cellvibrionales</taxon>
        <taxon>Cellvibrionaceae</taxon>
        <taxon>Gilvimarinus</taxon>
    </lineage>
</organism>
<dbReference type="InterPro" id="IPR011009">
    <property type="entry name" value="Kinase-like_dom_sf"/>
</dbReference>
<dbReference type="InterPro" id="IPR050154">
    <property type="entry name" value="UbiB_kinase"/>
</dbReference>
<evidence type="ECO:0000313" key="16">
    <source>
        <dbReference type="Proteomes" id="UP001168380"/>
    </source>
</evidence>
<keyword evidence="15" id="KW-0830">Ubiquinone</keyword>
<dbReference type="RefSeq" id="WP_302710970.1">
    <property type="nucleotide sequence ID" value="NZ_JAULRT010000032.1"/>
</dbReference>
<feature type="binding site" evidence="13">
    <location>
        <position position="147"/>
    </location>
    <ligand>
        <name>ATP</name>
        <dbReference type="ChEBI" id="CHEBI:30616"/>
    </ligand>
</feature>
<reference evidence="15" key="1">
    <citation type="submission" date="2023-07" db="EMBL/GenBank/DDBJ databases">
        <title>Gilvimarinus algae sp. nov., isolated from the surface of Kelp.</title>
        <authorList>
            <person name="Sun Y.Y."/>
            <person name="Gong Y."/>
            <person name="Du Z.J."/>
        </authorList>
    </citation>
    <scope>NUCLEOTIDE SEQUENCE</scope>
    <source>
        <strain evidence="15">SDUM040014</strain>
    </source>
</reference>
<comment type="pathway">
    <text evidence="1 13">Cofactor biosynthesis; ubiquinone biosynthesis [regulation].</text>
</comment>
<accession>A0ABT8TEU6</accession>
<comment type="similarity">
    <text evidence="2">Belongs to the protein kinase superfamily. ADCK protein kinase family.</text>
</comment>
<sequence length="548" mass="63108">MTSLLRLLTILFTFARYRLDLLIAKGNLPWWLRLLLAPLALIPAGKRSRGERLRLAFEGLGPIFIKFGQLLSTRPDLMPPDIIAELSALQDRVPPFDKTKFCALVEHSLGDSVDNLFQQFDREPLASASVAQVHAAVLHDGREVVVKAIRPGIEKVIEQDTRLLHVIAQVVERYSADGKRLRPVEVVDDYRTTIFDELDLQREAANASQLRRNFLHSPLLYIPEVIWDYTRHKVLVLERISGIPVTNIEQLQAQNTDMKKLAERGVEIFFTQVFEHNFFHADMHPGNIFVSRAHPDQPQYIAVDMAIVGSLNRADQYYLARNMLAMFRRDYRQVAELHVQSGWVPEHTRIEELEAAVRTVCEPIFEKPLKEISFGHVLLSLFRTARRFNMEVQPQLVLLQKTLLNIEGLGRQLYPDLNLWATAHPFLERWLKNRFHPKTLWQDLKRYGPEWMEKFPEVPHLIFNGLQQVQHLDGLRDELQRSRELAQKRERRASVRRRLLLAATACIAGSVLLVWPELTHQVVKSGQHIPPAAWVLGGAGLLLLALRR</sequence>
<evidence type="ECO:0000256" key="7">
    <source>
        <dbReference type="ARBA" id="ARBA00022692"/>
    </source>
</evidence>
<gene>
    <name evidence="13 15" type="primary">ubiB</name>
    <name evidence="15" type="ORF">QWI16_01595</name>
</gene>
<dbReference type="InterPro" id="IPR045308">
    <property type="entry name" value="UbiB_bact"/>
</dbReference>
<dbReference type="CDD" id="cd13972">
    <property type="entry name" value="UbiB"/>
    <property type="match status" value="1"/>
</dbReference>
<dbReference type="PANTHER" id="PTHR10566">
    <property type="entry name" value="CHAPERONE-ACTIVITY OF BC1 COMPLEX CABC1 -RELATED"/>
    <property type="match status" value="1"/>
</dbReference>
<evidence type="ECO:0000313" key="15">
    <source>
        <dbReference type="EMBL" id="MDO3380847.1"/>
    </source>
</evidence>
<evidence type="ECO:0000256" key="5">
    <source>
        <dbReference type="ARBA" id="ARBA00022679"/>
    </source>
</evidence>
<keyword evidence="6 13" id="KW-0831">Ubiquinone biosynthesis</keyword>
<keyword evidence="4" id="KW-0997">Cell inner membrane</keyword>
<dbReference type="Pfam" id="PF03109">
    <property type="entry name" value="ABC1"/>
    <property type="match status" value="1"/>
</dbReference>
<keyword evidence="11 13" id="KW-1133">Transmembrane helix</keyword>
<dbReference type="Proteomes" id="UP001168380">
    <property type="component" value="Unassembled WGS sequence"/>
</dbReference>
<evidence type="ECO:0000256" key="10">
    <source>
        <dbReference type="ARBA" id="ARBA00022840"/>
    </source>
</evidence>
<comment type="function">
    <text evidence="13">Is probably a protein kinase regulator of UbiI activity which is involved in aerobic coenzyme Q (ubiquinone) biosynthesis.</text>
</comment>
<keyword evidence="16" id="KW-1185">Reference proteome</keyword>
<evidence type="ECO:0000256" key="9">
    <source>
        <dbReference type="ARBA" id="ARBA00022777"/>
    </source>
</evidence>
<dbReference type="HAMAP" id="MF_00414">
    <property type="entry name" value="UbiB"/>
    <property type="match status" value="1"/>
</dbReference>
<evidence type="ECO:0000256" key="1">
    <source>
        <dbReference type="ARBA" id="ARBA00005020"/>
    </source>
</evidence>
<evidence type="ECO:0000256" key="2">
    <source>
        <dbReference type="ARBA" id="ARBA00009670"/>
    </source>
</evidence>
<dbReference type="NCBIfam" id="NF003404">
    <property type="entry name" value="PRK04750.1"/>
    <property type="match status" value="1"/>
</dbReference>